<dbReference type="InterPro" id="IPR023415">
    <property type="entry name" value="LDLR_class-A_CS"/>
</dbReference>
<sequence length="502" mass="55644">MKSRSDEPSSSACPRQMSNGTSRSSTSIKPTGISCQHRRFRHKSHCWHHRHDGWWPLGSSTVVALLAALSTLGVFTVTLATTKSGSASNPAVLISHDAPTALALAAAAGQKQSQQTYYNSRGGNNPQRQQCALSEHTCTNGRCIPWDKYCNNVNDCGDGSDEPRFCTRCNRTYYGNIGLTYNLELHRPKEDRIPYVCILTFTAAGGNYGDIVQVTLDSFTLGRFVSYTENGCPDGYLQVSEAKRANVGGMWCGTTWGPAIFYSETDSLVMTIKLFKLSRDQSGYNFDFRIQYKMLSRASAVVRYGGHRHEYIPPWTNVTYIPNYPLIEDFTNSTAHSEHQTYQETGLGTGTGQQRNRMISLGANDLPYPTTYDNMTRGIGLQRAGSTLGGGSMFGRINGTTDWMPLGPGVPPRKQLNYTEPQYYLGDLMQGTFCSRIFTNCDKKVCRLQSPNFPGIYPRNLTCYFAVRQVMKIGVLEVSGQICRPAPTRVHSQRSSASAPCR</sequence>
<dbReference type="InterPro" id="IPR002172">
    <property type="entry name" value="LDrepeatLR_classA_rpt"/>
</dbReference>
<feature type="disulfide bond" evidence="2">
    <location>
        <begin position="131"/>
        <end position="143"/>
    </location>
</feature>
<dbReference type="STRING" id="139723.A0A182MMS6"/>
<dbReference type="Gene3D" id="4.10.400.10">
    <property type="entry name" value="Low-density Lipoprotein Receptor"/>
    <property type="match status" value="1"/>
</dbReference>
<proteinExistence type="predicted"/>
<dbReference type="VEuPathDB" id="VectorBase:ACUA022016"/>
<dbReference type="SUPFAM" id="SSF57424">
    <property type="entry name" value="LDL receptor-like module"/>
    <property type="match status" value="1"/>
</dbReference>
<dbReference type="InterPro" id="IPR036055">
    <property type="entry name" value="LDL_receptor-like_sf"/>
</dbReference>
<dbReference type="SUPFAM" id="SSF49854">
    <property type="entry name" value="Spermadhesin, CUB domain"/>
    <property type="match status" value="1"/>
</dbReference>
<dbReference type="Pfam" id="PF00057">
    <property type="entry name" value="Ldl_recept_a"/>
    <property type="match status" value="1"/>
</dbReference>
<feature type="domain" description="CUB" evidence="4">
    <location>
        <begin position="169"/>
        <end position="295"/>
    </location>
</feature>
<dbReference type="InterPro" id="IPR035914">
    <property type="entry name" value="Sperma_CUB_dom_sf"/>
</dbReference>
<accession>A0A182MMS6</accession>
<dbReference type="CDD" id="cd00112">
    <property type="entry name" value="LDLa"/>
    <property type="match status" value="1"/>
</dbReference>
<comment type="caution">
    <text evidence="2">Lacks conserved residue(s) required for the propagation of feature annotation.</text>
</comment>
<name>A0A182MMS6_9DIPT</name>
<evidence type="ECO:0000256" key="3">
    <source>
        <dbReference type="SAM" id="MobiDB-lite"/>
    </source>
</evidence>
<keyword evidence="6" id="KW-1185">Reference proteome</keyword>
<feature type="region of interest" description="Disordered" evidence="3">
    <location>
        <begin position="1"/>
        <end position="34"/>
    </location>
</feature>
<dbReference type="Gene3D" id="2.60.120.290">
    <property type="entry name" value="Spermadhesin, CUB domain"/>
    <property type="match status" value="1"/>
</dbReference>
<dbReference type="EMBL" id="AXCM01007705">
    <property type="status" value="NOT_ANNOTATED_CDS"/>
    <property type="molecule type" value="Genomic_DNA"/>
</dbReference>
<dbReference type="EMBL" id="AXCM01007704">
    <property type="status" value="NOT_ANNOTATED_CDS"/>
    <property type="molecule type" value="Genomic_DNA"/>
</dbReference>
<dbReference type="PANTHER" id="PTHR47537">
    <property type="entry name" value="CUBILIN"/>
    <property type="match status" value="1"/>
</dbReference>
<protein>
    <recommendedName>
        <fullName evidence="4">CUB domain-containing protein</fullName>
    </recommendedName>
</protein>
<dbReference type="PROSITE" id="PS01209">
    <property type="entry name" value="LDLRA_1"/>
    <property type="match status" value="1"/>
</dbReference>
<keyword evidence="1 2" id="KW-1015">Disulfide bond</keyword>
<dbReference type="GO" id="GO:0005886">
    <property type="term" value="C:plasma membrane"/>
    <property type="evidence" value="ECO:0007669"/>
    <property type="project" value="TreeGrafter"/>
</dbReference>
<reference evidence="6" key="1">
    <citation type="submission" date="2013-09" db="EMBL/GenBank/DDBJ databases">
        <title>The Genome Sequence of Anopheles culicifacies species A.</title>
        <authorList>
            <consortium name="The Broad Institute Genomics Platform"/>
            <person name="Neafsey D.E."/>
            <person name="Besansky N."/>
            <person name="Howell P."/>
            <person name="Walton C."/>
            <person name="Young S.K."/>
            <person name="Zeng Q."/>
            <person name="Gargeya S."/>
            <person name="Fitzgerald M."/>
            <person name="Haas B."/>
            <person name="Abouelleil A."/>
            <person name="Allen A.W."/>
            <person name="Alvarado L."/>
            <person name="Arachchi H.M."/>
            <person name="Berlin A.M."/>
            <person name="Chapman S.B."/>
            <person name="Gainer-Dewar J."/>
            <person name="Goldberg J."/>
            <person name="Griggs A."/>
            <person name="Gujja S."/>
            <person name="Hansen M."/>
            <person name="Howarth C."/>
            <person name="Imamovic A."/>
            <person name="Ireland A."/>
            <person name="Larimer J."/>
            <person name="McCowan C."/>
            <person name="Murphy C."/>
            <person name="Pearson M."/>
            <person name="Poon T.W."/>
            <person name="Priest M."/>
            <person name="Roberts A."/>
            <person name="Saif S."/>
            <person name="Shea T."/>
            <person name="Sisk P."/>
            <person name="Sykes S."/>
            <person name="Wortman J."/>
            <person name="Nusbaum C."/>
            <person name="Birren B."/>
        </authorList>
    </citation>
    <scope>NUCLEOTIDE SEQUENCE [LARGE SCALE GENOMIC DNA]</scope>
    <source>
        <strain evidence="6">A-37</strain>
    </source>
</reference>
<evidence type="ECO:0000313" key="6">
    <source>
        <dbReference type="Proteomes" id="UP000075883"/>
    </source>
</evidence>
<dbReference type="SMART" id="SM00192">
    <property type="entry name" value="LDLa"/>
    <property type="match status" value="1"/>
</dbReference>
<dbReference type="AlphaFoldDB" id="A0A182MMS6"/>
<evidence type="ECO:0000259" key="4">
    <source>
        <dbReference type="PROSITE" id="PS01180"/>
    </source>
</evidence>
<feature type="compositionally biased region" description="Polar residues" evidence="3">
    <location>
        <begin position="8"/>
        <end position="29"/>
    </location>
</feature>
<evidence type="ECO:0000256" key="1">
    <source>
        <dbReference type="ARBA" id="ARBA00023157"/>
    </source>
</evidence>
<reference evidence="5" key="2">
    <citation type="submission" date="2020-05" db="UniProtKB">
        <authorList>
            <consortium name="EnsemblMetazoa"/>
        </authorList>
    </citation>
    <scope>IDENTIFICATION</scope>
    <source>
        <strain evidence="5">A-37</strain>
    </source>
</reference>
<dbReference type="PROSITE" id="PS01180">
    <property type="entry name" value="CUB"/>
    <property type="match status" value="1"/>
</dbReference>
<evidence type="ECO:0000313" key="5">
    <source>
        <dbReference type="EnsemblMetazoa" id="ACUA022016-PA"/>
    </source>
</evidence>
<dbReference type="InterPro" id="IPR000859">
    <property type="entry name" value="CUB_dom"/>
</dbReference>
<dbReference type="EnsemblMetazoa" id="ACUA022016-RA">
    <property type="protein sequence ID" value="ACUA022016-PA"/>
    <property type="gene ID" value="ACUA022016"/>
</dbReference>
<dbReference type="PROSITE" id="PS50068">
    <property type="entry name" value="LDLRA_2"/>
    <property type="match status" value="1"/>
</dbReference>
<dbReference type="PANTHER" id="PTHR47537:SF4">
    <property type="entry name" value="GH12701P"/>
    <property type="match status" value="1"/>
</dbReference>
<dbReference type="InterPro" id="IPR053207">
    <property type="entry name" value="Non-NMDA_GluR_Accessory"/>
</dbReference>
<organism evidence="5 6">
    <name type="scientific">Anopheles culicifacies</name>
    <dbReference type="NCBI Taxonomy" id="139723"/>
    <lineage>
        <taxon>Eukaryota</taxon>
        <taxon>Metazoa</taxon>
        <taxon>Ecdysozoa</taxon>
        <taxon>Arthropoda</taxon>
        <taxon>Hexapoda</taxon>
        <taxon>Insecta</taxon>
        <taxon>Pterygota</taxon>
        <taxon>Neoptera</taxon>
        <taxon>Endopterygota</taxon>
        <taxon>Diptera</taxon>
        <taxon>Nematocera</taxon>
        <taxon>Culicoidea</taxon>
        <taxon>Culicidae</taxon>
        <taxon>Anophelinae</taxon>
        <taxon>Anopheles</taxon>
        <taxon>culicifacies species complex</taxon>
    </lineage>
</organism>
<evidence type="ECO:0000256" key="2">
    <source>
        <dbReference type="PROSITE-ProRule" id="PRU00124"/>
    </source>
</evidence>
<feature type="disulfide bond" evidence="2">
    <location>
        <begin position="138"/>
        <end position="156"/>
    </location>
</feature>
<dbReference type="Proteomes" id="UP000075883">
    <property type="component" value="Unassembled WGS sequence"/>
</dbReference>